<dbReference type="AlphaFoldDB" id="A0A397SC25"/>
<sequence>MPCHILADCLSEIFEYLYDKPNLYSCLLVNHLWCNISVRILWRNIWKCDYPTKDSSEKILNTLIACLPNESKELLYENEIIIPTPTSKPPLFQLCNNLDCLKDLLKLKCSSTYVNGDWTSIIPDLKKHSNTLIKLHLSRINDNLSFSFVTLFPNLQEIKFTFHEAGFKDFDKLQYPKLQNLDISYPFHDKEESNTLRIIFDNCQYLESMKFYCGNKFLLSEKELLEIVVKHSTKNVCELKIFNISNSELLPEDLESFFISWKNRVSKKSLSLIIIKNEMMINSLEVNEENMKIIEKYKN</sequence>
<dbReference type="Proteomes" id="UP000265703">
    <property type="component" value="Unassembled WGS sequence"/>
</dbReference>
<comment type="caution">
    <text evidence="1">The sequence shown here is derived from an EMBL/GenBank/DDBJ whole genome shotgun (WGS) entry which is preliminary data.</text>
</comment>
<dbReference type="OrthoDB" id="10257471at2759"/>
<dbReference type="Gene3D" id="3.80.10.10">
    <property type="entry name" value="Ribonuclease Inhibitor"/>
    <property type="match status" value="1"/>
</dbReference>
<organism evidence="1 2">
    <name type="scientific">Glomus cerebriforme</name>
    <dbReference type="NCBI Taxonomy" id="658196"/>
    <lineage>
        <taxon>Eukaryota</taxon>
        <taxon>Fungi</taxon>
        <taxon>Fungi incertae sedis</taxon>
        <taxon>Mucoromycota</taxon>
        <taxon>Glomeromycotina</taxon>
        <taxon>Glomeromycetes</taxon>
        <taxon>Glomerales</taxon>
        <taxon>Glomeraceae</taxon>
        <taxon>Glomus</taxon>
    </lineage>
</organism>
<proteinExistence type="predicted"/>
<name>A0A397SC25_9GLOM</name>
<evidence type="ECO:0000313" key="1">
    <source>
        <dbReference type="EMBL" id="RIA83042.1"/>
    </source>
</evidence>
<protein>
    <recommendedName>
        <fullName evidence="3">F-box domain-containing protein</fullName>
    </recommendedName>
</protein>
<evidence type="ECO:0008006" key="3">
    <source>
        <dbReference type="Google" id="ProtNLM"/>
    </source>
</evidence>
<dbReference type="InterPro" id="IPR032675">
    <property type="entry name" value="LRR_dom_sf"/>
</dbReference>
<dbReference type="EMBL" id="QKYT01000605">
    <property type="protein sequence ID" value="RIA83042.1"/>
    <property type="molecule type" value="Genomic_DNA"/>
</dbReference>
<evidence type="ECO:0000313" key="2">
    <source>
        <dbReference type="Proteomes" id="UP000265703"/>
    </source>
</evidence>
<gene>
    <name evidence="1" type="ORF">C1645_834415</name>
</gene>
<reference evidence="1 2" key="1">
    <citation type="submission" date="2018-06" db="EMBL/GenBank/DDBJ databases">
        <title>Comparative genomics reveals the genomic features of Rhizophagus irregularis, R. cerebriforme, R. diaphanum and Gigaspora rosea, and their symbiotic lifestyle signature.</title>
        <authorList>
            <person name="Morin E."/>
            <person name="San Clemente H."/>
            <person name="Chen E.C.H."/>
            <person name="De La Providencia I."/>
            <person name="Hainaut M."/>
            <person name="Kuo A."/>
            <person name="Kohler A."/>
            <person name="Murat C."/>
            <person name="Tang N."/>
            <person name="Roy S."/>
            <person name="Loubradou J."/>
            <person name="Henrissat B."/>
            <person name="Grigoriev I.V."/>
            <person name="Corradi N."/>
            <person name="Roux C."/>
            <person name="Martin F.M."/>
        </authorList>
    </citation>
    <scope>NUCLEOTIDE SEQUENCE [LARGE SCALE GENOMIC DNA]</scope>
    <source>
        <strain evidence="1 2">DAOM 227022</strain>
    </source>
</reference>
<keyword evidence="2" id="KW-1185">Reference proteome</keyword>
<accession>A0A397SC25</accession>